<dbReference type="Pfam" id="PF13516">
    <property type="entry name" value="LRR_6"/>
    <property type="match status" value="33"/>
</dbReference>
<gene>
    <name evidence="8" type="ORF">ACEWY4_026576</name>
</gene>
<evidence type="ECO:0000256" key="1">
    <source>
        <dbReference type="ARBA" id="ARBA00004496"/>
    </source>
</evidence>
<dbReference type="Pfam" id="PF05729">
    <property type="entry name" value="NACHT"/>
    <property type="match status" value="1"/>
</dbReference>
<keyword evidence="3" id="KW-0433">Leucine-rich repeat</keyword>
<name>A0ABD1IQ00_9TELE</name>
<dbReference type="Pfam" id="PF17776">
    <property type="entry name" value="NLRC4_HD2"/>
    <property type="match status" value="1"/>
</dbReference>
<keyword evidence="9" id="KW-1185">Reference proteome</keyword>
<dbReference type="PROSITE" id="PS51450">
    <property type="entry name" value="LRR"/>
    <property type="match status" value="1"/>
</dbReference>
<evidence type="ECO:0000256" key="6">
    <source>
        <dbReference type="ARBA" id="ARBA00022840"/>
    </source>
</evidence>
<dbReference type="PANTHER" id="PTHR24106">
    <property type="entry name" value="NACHT, LRR AND CARD DOMAINS-CONTAINING"/>
    <property type="match status" value="1"/>
</dbReference>
<evidence type="ECO:0000256" key="4">
    <source>
        <dbReference type="ARBA" id="ARBA00022737"/>
    </source>
</evidence>
<dbReference type="SMART" id="SM01288">
    <property type="entry name" value="FISNA"/>
    <property type="match status" value="1"/>
</dbReference>
<keyword evidence="2" id="KW-0963">Cytoplasm</keyword>
<dbReference type="InterPro" id="IPR027417">
    <property type="entry name" value="P-loop_NTPase"/>
</dbReference>
<dbReference type="InterPro" id="IPR007111">
    <property type="entry name" value="NACHT_NTPase"/>
</dbReference>
<dbReference type="SMART" id="SM00368">
    <property type="entry name" value="LRR_RI"/>
    <property type="match status" value="58"/>
</dbReference>
<dbReference type="InterPro" id="IPR041267">
    <property type="entry name" value="NLRP_HD2"/>
</dbReference>
<dbReference type="Proteomes" id="UP001591681">
    <property type="component" value="Unassembled WGS sequence"/>
</dbReference>
<dbReference type="GO" id="GO:0005737">
    <property type="term" value="C:cytoplasm"/>
    <property type="evidence" value="ECO:0007669"/>
    <property type="project" value="UniProtKB-SubCell"/>
</dbReference>
<dbReference type="InterPro" id="IPR032675">
    <property type="entry name" value="LRR_dom_sf"/>
</dbReference>
<dbReference type="Pfam" id="PF14484">
    <property type="entry name" value="FISNA"/>
    <property type="match status" value="1"/>
</dbReference>
<evidence type="ECO:0000313" key="9">
    <source>
        <dbReference type="Proteomes" id="UP001591681"/>
    </source>
</evidence>
<keyword evidence="4" id="KW-0677">Repeat</keyword>
<dbReference type="InterPro" id="IPR041075">
    <property type="entry name" value="NOD1/2_WH"/>
</dbReference>
<dbReference type="EMBL" id="JBHFQA010000024">
    <property type="protein sequence ID" value="KAL2077072.1"/>
    <property type="molecule type" value="Genomic_DNA"/>
</dbReference>
<dbReference type="Gene3D" id="3.80.10.10">
    <property type="entry name" value="Ribonuclease Inhibitor"/>
    <property type="match status" value="14"/>
</dbReference>
<feature type="domain" description="NACHT" evidence="7">
    <location>
        <begin position="175"/>
        <end position="308"/>
    </location>
</feature>
<organism evidence="8 9">
    <name type="scientific">Coilia grayii</name>
    <name type="common">Gray's grenadier anchovy</name>
    <dbReference type="NCBI Taxonomy" id="363190"/>
    <lineage>
        <taxon>Eukaryota</taxon>
        <taxon>Metazoa</taxon>
        <taxon>Chordata</taxon>
        <taxon>Craniata</taxon>
        <taxon>Vertebrata</taxon>
        <taxon>Euteleostomi</taxon>
        <taxon>Actinopterygii</taxon>
        <taxon>Neopterygii</taxon>
        <taxon>Teleostei</taxon>
        <taxon>Clupei</taxon>
        <taxon>Clupeiformes</taxon>
        <taxon>Clupeoidei</taxon>
        <taxon>Engraulidae</taxon>
        <taxon>Coilinae</taxon>
        <taxon>Coilia</taxon>
    </lineage>
</organism>
<sequence length="2735" mass="298141">MKDLAHRKKFDEDLFHIFKELENKVMAFLKHELKRFKRLLKNENTTYYDKGKDDNYSAREGALNIAVHFLRKMNQKELADSLEKCPIELCQRKLKSNLKRRYGRVLQGIAQQGKSELLEKIYTDLYITEGGSGAVNKDHEVGCIEKATRSQEAEEKLIECNKIFQPLPEEDRPIRTVLTKGVAGIGKSISVQKFILDWAKGNENQDIELIFPLPFRELNLKKEKYSFMEILHQFFPETKGLMFTKSKDYKVLFIFDGLDECRHPLEFKKNEIWSDLTTRTSLDVLLTNLIKGNLLPSALIWITSRPAAASHIPPECIDLVAEVRGFNEEQKEEYFRKKIEDKTLAERVIKLIKESRSLFIMCHIPVFCWISATVFERILMETDAAESAKEPEEKILKTLTQMYAHFLIFQTKRKTEKYDEKSSLNTQWDEKGTQAMGQLAFQNLLKNNLIFCASDLTECGISVEDASVYSGMCTQIFKEDSGIFCGTAFCFVHLSIQEFMAALYAHMCMNQDKRNVFADQDTSPEKEINTMTEMLKNAVDKALKSDSGHFDLFLRFILGLSLESSQKLLHGLLTHSESSSQSKEEIVTYIKDKFKENPSAERSINLFHCLNELNDKSLVEDIQKHLKSGSLSSAKLSPAQWSALVFVLLTSEELIEEFDLQKFQRSDECLKRLLPVVKTATKALLNNCCLTQESCSAIAKILSSSSLKELDLSDNDIRDSGVEFLAGQLENPQCKLETLRLSNGNITGEGYSSLASALRKNHYLKELDLRGNDPGNSGVKLLTNLQKDSAYKLETVRLLKSDAAEKACAYLTSVLGRNPLLLTELDLSEKKPGDSGVKQFCALLEDSHCRFKKLRLSECGVTGEGYAALASALKSNPSHLEELDLRGNDPGDSGVELLTSVFNNQKCKLRLLKSDAAEKAYDYLTSVLGRNPLLLTELDLTEKKPGDSGVKQFCALLEDSHCRLKKLKLSDCGVTEEGYAILASALKSNPSHLEELDLRGNDPGDSGVELLTSVLNHQKCKLRLLKSDAAEKACAYLTSVLGRNPLLLTELDLSEKKPGDSGVKQFCALLEDSHCRLQKLKLSGCGITEEGCAALTSALTSNPSHLIQLNLSGNKLGDSGVKQISALLRNPDCNVQRLELSDCGVTGEGYAALASALKLNPSHLEELDLRGNDPGDFGLELLASVLNNQKCKLRLLKSDAAEKACEYLTSVLGRDPLLLTELDLSEKIPGDSGVKQFCALLEDSHCRLKKLKLNNISITEEGCAALTSALTSNPSHLIVLDLSNNKLGDSGVKQISALLGNKECKLQRLDLSDCGVTGEGYAALASAFKSNPSHLEELDLRGNDPGDSGVELLTSVLNNQKCKLRLLKSDAAEKACAYLTSVLGRNPLLLTELDLSEKKPGDSGVKQFCALLEDSHCRLKKLQLNNSGITEEGCAALTSALTSNPSHLTELVLSGNKLGDSGVKQISALLGNPDCKLQRLELSDCGVTGEGYAALASALESNPSHLEELDLRGNDPGDSGVELLTSVLNNQKCKLRLLKSDAAEKACAYLTSVLGRNPLLLTELDLSEKKPGDSGVKQFCALLEDLHCRLKKLKLSGCCITEEGCADLTSALTSNPSHLIQLNLSGNKLRDSGVKQISALLSNPDCKLQRLELSDCGVTGEGYAALASALKSNPSHLEELDLRGNDPGDSGVELLTSVINNQKCKLRLLKSDAAEKAFAYLTSVLGRNPLLLSELDLSEKKPGDSGVKQFCALLEDSHCRFKKLKLSHSGIAEEGCAALTSALTSNPTHLIEVDLSGNKVGDSGVKQISSLLRNPDCKLQRLELSDSGITGEGYAALASALKSNPSHLEELDLRGNDPGDSGVELLTSVLNNQKCKLRLLKSDAAEKACAYLTSVLGRNPLLLTELDLSEEIPGDSGVKQFCALLEDSHCIYKKLKLNNSGITEEGCAALTSALTSNPSHLIQLDLSDNKLGDSGVKQISDLLRNPDRKLQRLELSDCGVTGEGYAALASALKSNPSHLEELDLRGNDPGDSGVELLTSVLNNQKCKLRLLKSDAAEKACAYLTSVLGRNPLLLTELDLSEKKPGDSGVKQFCALLEDLHCRLKKLKLSNSGITEKGCTALTSALTSNPSHLRELELSKNKLGDSGVKPISALISNPDCKVQKLDLSDCGVTGEGYAALASALKSNPSHLEELDLRGNDPGDSGVELLTLVLNNQKCKLRLLKSDAAEKACVYLTSVLGRNPLLLTELDLSEKKPGDSGVKQFCALLGDSHCRLKKLKLSDCGVTGEGYAALASALKLNPSHLEELDLRGNDPGDSGVKLLTSVFYNQKCKMRLLKSDAAEEACAYLTSVLDRNPLLLSELDLSEKKPGDSGVKQFCAALEDSHCRFKKLKLNNSGITEEGCAALTSALTSNPSHLIQLNLSDNELRDSGVKQISALLRNPDCKLQRLVLSDCGVTREGFAALATALKSNPSHLEELDLRGNDPGDSGVELLTSVINQKCKLRLLKSDAAEKACEYLTSVLGRNPLLLTELDLSEKKPGDSGVKQFCALLKDSLCGLEKLKLSNCGITEEGCAALTSALTENPSQLIQLGLSGNKLEDSGVNQISALLQNPDCKLQRLELSDCGVTGEGYAALASALKSNPSHLEELDLRGNDPGDSGVELLISVFNNHKCKLRLLKSDAAEKACAHLTSVLGRNPLLLTELDLSEKKPGDSGVKQFCALLADSHCRLKKLKLVI</sequence>
<dbReference type="InterPro" id="IPR051261">
    <property type="entry name" value="NLR"/>
</dbReference>
<keyword evidence="5" id="KW-0547">Nucleotide-binding</keyword>
<dbReference type="SUPFAM" id="SSF52047">
    <property type="entry name" value="RNI-like"/>
    <property type="match status" value="9"/>
</dbReference>
<dbReference type="SMART" id="SM00367">
    <property type="entry name" value="LRR_CC"/>
    <property type="match status" value="9"/>
</dbReference>
<evidence type="ECO:0000256" key="3">
    <source>
        <dbReference type="ARBA" id="ARBA00022614"/>
    </source>
</evidence>
<dbReference type="Gene3D" id="3.40.50.300">
    <property type="entry name" value="P-loop containing nucleotide triphosphate hydrolases"/>
    <property type="match status" value="1"/>
</dbReference>
<evidence type="ECO:0000259" key="7">
    <source>
        <dbReference type="PROSITE" id="PS50837"/>
    </source>
</evidence>
<dbReference type="PROSITE" id="PS50837">
    <property type="entry name" value="NACHT"/>
    <property type="match status" value="1"/>
</dbReference>
<protein>
    <recommendedName>
        <fullName evidence="7">NACHT domain-containing protein</fullName>
    </recommendedName>
</protein>
<dbReference type="GO" id="GO:0005524">
    <property type="term" value="F:ATP binding"/>
    <property type="evidence" value="ECO:0007669"/>
    <property type="project" value="UniProtKB-KW"/>
</dbReference>
<accession>A0ABD1IQ00</accession>
<proteinExistence type="predicted"/>
<comment type="caution">
    <text evidence="8">The sequence shown here is derived from an EMBL/GenBank/DDBJ whole genome shotgun (WGS) entry which is preliminary data.</text>
</comment>
<dbReference type="InterPro" id="IPR029495">
    <property type="entry name" value="NACHT-assoc"/>
</dbReference>
<dbReference type="FunFam" id="3.40.50.300:FF:000210">
    <property type="entry name" value="Si:dkey-16p6.1"/>
    <property type="match status" value="1"/>
</dbReference>
<dbReference type="FunFam" id="3.80.10.10:FF:000100">
    <property type="entry name" value="Si:dkey-11n14.1"/>
    <property type="match status" value="1"/>
</dbReference>
<dbReference type="Pfam" id="PF17779">
    <property type="entry name" value="WHD_NOD2"/>
    <property type="match status" value="1"/>
</dbReference>
<dbReference type="InterPro" id="IPR001611">
    <property type="entry name" value="Leu-rich_rpt"/>
</dbReference>
<dbReference type="InterPro" id="IPR006553">
    <property type="entry name" value="Leu-rich_rpt_Cys-con_subtyp"/>
</dbReference>
<comment type="subcellular location">
    <subcellularLocation>
        <location evidence="1">Cytoplasm</location>
    </subcellularLocation>
</comment>
<evidence type="ECO:0000256" key="2">
    <source>
        <dbReference type="ARBA" id="ARBA00022490"/>
    </source>
</evidence>
<evidence type="ECO:0000313" key="8">
    <source>
        <dbReference type="EMBL" id="KAL2077072.1"/>
    </source>
</evidence>
<evidence type="ECO:0000256" key="5">
    <source>
        <dbReference type="ARBA" id="ARBA00022741"/>
    </source>
</evidence>
<dbReference type="SUPFAM" id="SSF52540">
    <property type="entry name" value="P-loop containing nucleoside triphosphate hydrolases"/>
    <property type="match status" value="1"/>
</dbReference>
<keyword evidence="6" id="KW-0067">ATP-binding</keyword>
<reference evidence="8 9" key="1">
    <citation type="submission" date="2024-09" db="EMBL/GenBank/DDBJ databases">
        <title>A chromosome-level genome assembly of Gray's grenadier anchovy, Coilia grayii.</title>
        <authorList>
            <person name="Fu Z."/>
        </authorList>
    </citation>
    <scope>NUCLEOTIDE SEQUENCE [LARGE SCALE GENOMIC DNA]</scope>
    <source>
        <strain evidence="8">G4</strain>
        <tissue evidence="8">Muscle</tissue>
    </source>
</reference>